<accession>A0A9P6E8V0</accession>
<name>A0A9P6E8V0_9AGAR</name>
<evidence type="ECO:0008006" key="3">
    <source>
        <dbReference type="Google" id="ProtNLM"/>
    </source>
</evidence>
<protein>
    <recommendedName>
        <fullName evidence="3">MalT-like TPR region domain-containing protein</fullName>
    </recommendedName>
</protein>
<comment type="caution">
    <text evidence="1">The sequence shown here is derived from an EMBL/GenBank/DDBJ whole genome shotgun (WGS) entry which is preliminary data.</text>
</comment>
<dbReference type="EMBL" id="MU157896">
    <property type="protein sequence ID" value="KAF9524595.1"/>
    <property type="molecule type" value="Genomic_DNA"/>
</dbReference>
<organism evidence="1 2">
    <name type="scientific">Crepidotus variabilis</name>
    <dbReference type="NCBI Taxonomy" id="179855"/>
    <lineage>
        <taxon>Eukaryota</taxon>
        <taxon>Fungi</taxon>
        <taxon>Dikarya</taxon>
        <taxon>Basidiomycota</taxon>
        <taxon>Agaricomycotina</taxon>
        <taxon>Agaricomycetes</taxon>
        <taxon>Agaricomycetidae</taxon>
        <taxon>Agaricales</taxon>
        <taxon>Agaricineae</taxon>
        <taxon>Crepidotaceae</taxon>
        <taxon>Crepidotus</taxon>
    </lineage>
</organism>
<evidence type="ECO:0000313" key="1">
    <source>
        <dbReference type="EMBL" id="KAF9524595.1"/>
    </source>
</evidence>
<reference evidence="1" key="1">
    <citation type="submission" date="2020-11" db="EMBL/GenBank/DDBJ databases">
        <authorList>
            <consortium name="DOE Joint Genome Institute"/>
            <person name="Ahrendt S."/>
            <person name="Riley R."/>
            <person name="Andreopoulos W."/>
            <person name="Labutti K."/>
            <person name="Pangilinan J."/>
            <person name="Ruiz-Duenas F.J."/>
            <person name="Barrasa J.M."/>
            <person name="Sanchez-Garcia M."/>
            <person name="Camarero S."/>
            <person name="Miyauchi S."/>
            <person name="Serrano A."/>
            <person name="Linde D."/>
            <person name="Babiker R."/>
            <person name="Drula E."/>
            <person name="Ayuso-Fernandez I."/>
            <person name="Pacheco R."/>
            <person name="Padilla G."/>
            <person name="Ferreira P."/>
            <person name="Barriuso J."/>
            <person name="Kellner H."/>
            <person name="Castanera R."/>
            <person name="Alfaro M."/>
            <person name="Ramirez L."/>
            <person name="Pisabarro A.G."/>
            <person name="Kuo A."/>
            <person name="Tritt A."/>
            <person name="Lipzen A."/>
            <person name="He G."/>
            <person name="Yan M."/>
            <person name="Ng V."/>
            <person name="Cullen D."/>
            <person name="Martin F."/>
            <person name="Rosso M.-N."/>
            <person name="Henrissat B."/>
            <person name="Hibbett D."/>
            <person name="Martinez A.T."/>
            <person name="Grigoriev I.V."/>
        </authorList>
    </citation>
    <scope>NUCLEOTIDE SEQUENCE</scope>
    <source>
        <strain evidence="1">CBS 506.95</strain>
    </source>
</reference>
<keyword evidence="2" id="KW-1185">Reference proteome</keyword>
<dbReference type="OrthoDB" id="10260758at2759"/>
<dbReference type="AlphaFoldDB" id="A0A9P6E8V0"/>
<dbReference type="InterPro" id="IPR011990">
    <property type="entry name" value="TPR-like_helical_dom_sf"/>
</dbReference>
<gene>
    <name evidence="1" type="ORF">CPB83DRAFT_860956</name>
</gene>
<dbReference type="SUPFAM" id="SSF48452">
    <property type="entry name" value="TPR-like"/>
    <property type="match status" value="1"/>
</dbReference>
<dbReference type="Gene3D" id="1.25.40.10">
    <property type="entry name" value="Tetratricopeptide repeat domain"/>
    <property type="match status" value="1"/>
</dbReference>
<sequence length="190" mass="22721">MGTGYLSCNERLMDLYIQQKRWNDAEKLGLLLISGGGSALSRITAFKVRQKAVRVIRINRWRRFAWDDDAKVYFLHQLYNSARQLAMVYVELKQYHKAQQLLEELLEEKMHGENPILVASKELLVTVYMESKEWEQGEKIQERIVQEMTERFGYDSEKLIPELNRLVNIYHQNNHLGKRHRVKLRLLRYR</sequence>
<evidence type="ECO:0000313" key="2">
    <source>
        <dbReference type="Proteomes" id="UP000807306"/>
    </source>
</evidence>
<dbReference type="Proteomes" id="UP000807306">
    <property type="component" value="Unassembled WGS sequence"/>
</dbReference>
<proteinExistence type="predicted"/>